<dbReference type="NCBIfam" id="TIGR01733">
    <property type="entry name" value="AA-adenyl-dom"/>
    <property type="match status" value="1"/>
</dbReference>
<evidence type="ECO:0000256" key="4">
    <source>
        <dbReference type="SAM" id="MobiDB-lite"/>
    </source>
</evidence>
<dbReference type="InterPro" id="IPR001242">
    <property type="entry name" value="Condensation_dom"/>
</dbReference>
<comment type="caution">
    <text evidence="6">The sequence shown here is derived from an EMBL/GenBank/DDBJ whole genome shotgun (WGS) entry which is preliminary data.</text>
</comment>
<dbReference type="EMBL" id="JACHJV010000001">
    <property type="protein sequence ID" value="MBB4921549.1"/>
    <property type="molecule type" value="Genomic_DNA"/>
</dbReference>
<dbReference type="Pfam" id="PF13193">
    <property type="entry name" value="AMP-binding_C"/>
    <property type="match status" value="1"/>
</dbReference>
<proteinExistence type="predicted"/>
<dbReference type="SUPFAM" id="SSF52777">
    <property type="entry name" value="CoA-dependent acyltransferases"/>
    <property type="match status" value="2"/>
</dbReference>
<dbReference type="Gene3D" id="2.30.38.10">
    <property type="entry name" value="Luciferase, Domain 3"/>
    <property type="match status" value="1"/>
</dbReference>
<dbReference type="PANTHER" id="PTHR45527">
    <property type="entry name" value="NONRIBOSOMAL PEPTIDE SYNTHETASE"/>
    <property type="match status" value="1"/>
</dbReference>
<dbReference type="GO" id="GO:0008610">
    <property type="term" value="P:lipid biosynthetic process"/>
    <property type="evidence" value="ECO:0007669"/>
    <property type="project" value="UniProtKB-ARBA"/>
</dbReference>
<accession>A0A7W7QXJ3</accession>
<dbReference type="PROSITE" id="PS00012">
    <property type="entry name" value="PHOSPHOPANTETHEINE"/>
    <property type="match status" value="1"/>
</dbReference>
<dbReference type="SUPFAM" id="SSF47336">
    <property type="entry name" value="ACP-like"/>
    <property type="match status" value="1"/>
</dbReference>
<keyword evidence="3" id="KW-0597">Phosphoprotein</keyword>
<dbReference type="Gene3D" id="3.30.559.10">
    <property type="entry name" value="Chloramphenicol acetyltransferase-like domain"/>
    <property type="match status" value="1"/>
</dbReference>
<dbReference type="Gene3D" id="3.40.50.980">
    <property type="match status" value="2"/>
</dbReference>
<evidence type="ECO:0000313" key="7">
    <source>
        <dbReference type="Proteomes" id="UP000540506"/>
    </source>
</evidence>
<dbReference type="SUPFAM" id="SSF56801">
    <property type="entry name" value="Acetyl-CoA synthetase-like"/>
    <property type="match status" value="1"/>
</dbReference>
<sequence>MSSNAQPQFSPLSSAQQRLWFFRQLRPDSSEYNVPQATRLRGPLDLPAMTRAVARLAERHSLLRATVPLVDGVPMLRIAPRLTVELPVTDLTDLPAPARERALGEEVDRLALGTFDLVAGPLFRAGLIRLAAEEHVLVLAFHHIVVDGWSIGILQRDLNDEYAAALDGAPEHGTDTSADAYDYRDYAAAERQMLAGPRRAEAMAYWRQQLAGAPEQLSIPTDWPHPPVPSGAGAPVRFHLSPQLMQQVQTLATRYRVTKFTVLLSAYATLLARLAATEEVVIGVPVSGRTKLETERIVGLFVNMLPLRVRLRPGMTFAELLPQVRDTFLAGHEYQDLPFQQVVEELQPERTTSRHPIFQSAFTYESAFVAGDGPRGLTASPVPLRISTAKFELTLQVAVAPEQADGYVSYQSDVYEAGTARLLVERFQRLLTAALAAPDAPLARLPLLGVQEERTVVAGAEAPPAPGAECVDRLVERAARERPEAIAVRTADRSLSYAELDRQAELVAARLRAAGARPGALVATCLPRGPELVVAVLGVLKSGAAYLPLDPANPPGRLAAVLSEARPLLVLTDRQDSGLPDTTAVLTLAEATAAGAATTQAAPRAQLTDLAYVIYTSGSTGLPKGVMIEHRALANLVAWHHRTFGLTAGDRSTLIAAPGFDASVWEIWPALAAGATLEVPDAATVLSPRELTDWLVDREVTSCFVPTPLVERIAAAPWPAGGAPRSVLTGGDRLHGIGPRELPFQLVNNYGPTESTVVATSGQVAPDTHGRGALPDIGRPIAGVEAFVLDRELAPVPIGLPGELYLGGVALARGYLGRPELTADRFVPHPFSSTPGARLYRTGDLVRRRADGTIDFLGRNDQQLKIRGFRIEAGEIENILRAHPGVRDAIVALAPSGQDGGEPALTAYLVLADPTSPPDRAELHEQVGRQLPGYMRPHDYQVLEALPLTANGKVDRAELAGQAVPLAGRAAPQGAARTPLEQRIAAVWAKALGHENFGTQDNFFDIGGHSLLLATVREALAGELDRELSILTVFEHPTIAALARQLDAQPLAAHAATTGGATGGAATTAADPAPERLRRGNSRLKSLRAQHRRPAPARTPDETSQLAEGTPKDTNR</sequence>
<evidence type="ECO:0000256" key="2">
    <source>
        <dbReference type="ARBA" id="ARBA00022450"/>
    </source>
</evidence>
<dbReference type="GO" id="GO:0031177">
    <property type="term" value="F:phosphopantetheine binding"/>
    <property type="evidence" value="ECO:0007669"/>
    <property type="project" value="InterPro"/>
</dbReference>
<dbReference type="InterPro" id="IPR020806">
    <property type="entry name" value="PKS_PP-bd"/>
</dbReference>
<protein>
    <submittedName>
        <fullName evidence="6">Amino acid adenylation domain-containing protein</fullName>
    </submittedName>
</protein>
<dbReference type="Gene3D" id="3.30.559.30">
    <property type="entry name" value="Nonribosomal peptide synthetase, condensation domain"/>
    <property type="match status" value="1"/>
</dbReference>
<dbReference type="Pfam" id="PF00550">
    <property type="entry name" value="PP-binding"/>
    <property type="match status" value="1"/>
</dbReference>
<dbReference type="FunFam" id="2.30.38.10:FF:000001">
    <property type="entry name" value="Non-ribosomal peptide synthetase PvdI"/>
    <property type="match status" value="1"/>
</dbReference>
<feature type="compositionally biased region" description="Low complexity" evidence="4">
    <location>
        <begin position="1057"/>
        <end position="1070"/>
    </location>
</feature>
<dbReference type="Pfam" id="PF00668">
    <property type="entry name" value="Condensation"/>
    <property type="match status" value="1"/>
</dbReference>
<dbReference type="InterPro" id="IPR000873">
    <property type="entry name" value="AMP-dep_synth/lig_dom"/>
</dbReference>
<dbReference type="PROSITE" id="PS00455">
    <property type="entry name" value="AMP_BINDING"/>
    <property type="match status" value="1"/>
</dbReference>
<dbReference type="InterPro" id="IPR036736">
    <property type="entry name" value="ACP-like_sf"/>
</dbReference>
<evidence type="ECO:0000313" key="6">
    <source>
        <dbReference type="EMBL" id="MBB4921549.1"/>
    </source>
</evidence>
<dbReference type="FunFam" id="3.40.50.12780:FF:000012">
    <property type="entry name" value="Non-ribosomal peptide synthetase"/>
    <property type="match status" value="1"/>
</dbReference>
<dbReference type="FunFam" id="3.40.50.980:FF:000001">
    <property type="entry name" value="Non-ribosomal peptide synthetase"/>
    <property type="match status" value="1"/>
</dbReference>
<dbReference type="InterPro" id="IPR020845">
    <property type="entry name" value="AMP-binding_CS"/>
</dbReference>
<dbReference type="GO" id="GO:0005737">
    <property type="term" value="C:cytoplasm"/>
    <property type="evidence" value="ECO:0007669"/>
    <property type="project" value="TreeGrafter"/>
</dbReference>
<evidence type="ECO:0000259" key="5">
    <source>
        <dbReference type="PROSITE" id="PS50075"/>
    </source>
</evidence>
<dbReference type="RefSeq" id="WP_184933860.1">
    <property type="nucleotide sequence ID" value="NZ_JACHJV010000001.1"/>
</dbReference>
<dbReference type="PANTHER" id="PTHR45527:SF1">
    <property type="entry name" value="FATTY ACID SYNTHASE"/>
    <property type="match status" value="1"/>
</dbReference>
<dbReference type="CDD" id="cd05930">
    <property type="entry name" value="A_NRPS"/>
    <property type="match status" value="1"/>
</dbReference>
<dbReference type="GO" id="GO:0044550">
    <property type="term" value="P:secondary metabolite biosynthetic process"/>
    <property type="evidence" value="ECO:0007669"/>
    <property type="project" value="TreeGrafter"/>
</dbReference>
<feature type="region of interest" description="Disordered" evidence="4">
    <location>
        <begin position="1057"/>
        <end position="1116"/>
    </location>
</feature>
<dbReference type="GO" id="GO:0017000">
    <property type="term" value="P:antibiotic biosynthetic process"/>
    <property type="evidence" value="ECO:0007669"/>
    <property type="project" value="UniProtKB-ARBA"/>
</dbReference>
<dbReference type="InterPro" id="IPR023213">
    <property type="entry name" value="CAT-like_dom_sf"/>
</dbReference>
<evidence type="ECO:0000256" key="1">
    <source>
        <dbReference type="ARBA" id="ARBA00001957"/>
    </source>
</evidence>
<reference evidence="6 7" key="1">
    <citation type="submission" date="2020-08" db="EMBL/GenBank/DDBJ databases">
        <title>Sequencing the genomes of 1000 actinobacteria strains.</title>
        <authorList>
            <person name="Klenk H.-P."/>
        </authorList>
    </citation>
    <scope>NUCLEOTIDE SEQUENCE [LARGE SCALE GENOMIC DNA]</scope>
    <source>
        <strain evidence="6 7">DSM 41654</strain>
    </source>
</reference>
<dbReference type="Proteomes" id="UP000540506">
    <property type="component" value="Unassembled WGS sequence"/>
</dbReference>
<dbReference type="SMART" id="SM00823">
    <property type="entry name" value="PKS_PP"/>
    <property type="match status" value="1"/>
</dbReference>
<dbReference type="Pfam" id="PF00501">
    <property type="entry name" value="AMP-binding"/>
    <property type="match status" value="1"/>
</dbReference>
<dbReference type="CDD" id="cd19531">
    <property type="entry name" value="LCL_NRPS-like"/>
    <property type="match status" value="1"/>
</dbReference>
<dbReference type="InterPro" id="IPR010071">
    <property type="entry name" value="AA_adenyl_dom"/>
</dbReference>
<dbReference type="AlphaFoldDB" id="A0A7W7QXJ3"/>
<dbReference type="InterPro" id="IPR045851">
    <property type="entry name" value="AMP-bd_C_sf"/>
</dbReference>
<dbReference type="InterPro" id="IPR009081">
    <property type="entry name" value="PP-bd_ACP"/>
</dbReference>
<comment type="cofactor">
    <cofactor evidence="1">
        <name>pantetheine 4'-phosphate</name>
        <dbReference type="ChEBI" id="CHEBI:47942"/>
    </cofactor>
</comment>
<feature type="compositionally biased region" description="Basic residues" evidence="4">
    <location>
        <begin position="1079"/>
        <end position="1095"/>
    </location>
</feature>
<dbReference type="GO" id="GO:0003824">
    <property type="term" value="F:catalytic activity"/>
    <property type="evidence" value="ECO:0007669"/>
    <property type="project" value="InterPro"/>
</dbReference>
<gene>
    <name evidence="6" type="ORF">FHR34_000542</name>
</gene>
<dbReference type="InterPro" id="IPR025110">
    <property type="entry name" value="AMP-bd_C"/>
</dbReference>
<feature type="domain" description="Carrier" evidence="5">
    <location>
        <begin position="975"/>
        <end position="1050"/>
    </location>
</feature>
<dbReference type="Gene3D" id="3.30.300.30">
    <property type="match status" value="1"/>
</dbReference>
<keyword evidence="2" id="KW-0596">Phosphopantetheine</keyword>
<dbReference type="InterPro" id="IPR006162">
    <property type="entry name" value="Ppantetheine_attach_site"/>
</dbReference>
<evidence type="ECO:0000256" key="3">
    <source>
        <dbReference type="ARBA" id="ARBA00022553"/>
    </source>
</evidence>
<organism evidence="6 7">
    <name type="scientific">Kitasatospora kifunensis</name>
    <name type="common">Streptomyces kifunensis</name>
    <dbReference type="NCBI Taxonomy" id="58351"/>
    <lineage>
        <taxon>Bacteria</taxon>
        <taxon>Bacillati</taxon>
        <taxon>Actinomycetota</taxon>
        <taxon>Actinomycetes</taxon>
        <taxon>Kitasatosporales</taxon>
        <taxon>Streptomycetaceae</taxon>
        <taxon>Kitasatospora</taxon>
    </lineage>
</organism>
<dbReference type="PROSITE" id="PS50075">
    <property type="entry name" value="CARRIER"/>
    <property type="match status" value="1"/>
</dbReference>
<dbReference type="Gene3D" id="1.10.1200.10">
    <property type="entry name" value="ACP-like"/>
    <property type="match status" value="1"/>
</dbReference>
<name>A0A7W7QXJ3_KITKI</name>
<keyword evidence="7" id="KW-1185">Reference proteome</keyword>
<dbReference type="GO" id="GO:0043041">
    <property type="term" value="P:amino acid activation for nonribosomal peptide biosynthetic process"/>
    <property type="evidence" value="ECO:0007669"/>
    <property type="project" value="TreeGrafter"/>
</dbReference>